<dbReference type="Pfam" id="PF06251">
    <property type="entry name" value="Caps_syn_GfcC_C"/>
    <property type="match status" value="1"/>
</dbReference>
<name>A0ABS2JYQ6_9GAMM</name>
<dbReference type="InterPro" id="IPR046459">
    <property type="entry name" value="Caps_syn_GfcC_N"/>
</dbReference>
<dbReference type="Pfam" id="PF20616">
    <property type="entry name" value="Caps_syn_GfcC_N"/>
    <property type="match status" value="1"/>
</dbReference>
<reference evidence="4" key="1">
    <citation type="submission" date="2020-10" db="EMBL/GenBank/DDBJ databases">
        <title>Phylogeny of dyella-like bacteria.</title>
        <authorList>
            <person name="Fu J."/>
        </authorList>
    </citation>
    <scope>NUCLEOTIDE SEQUENCE</scope>
    <source>
        <strain evidence="4">DHOC52</strain>
    </source>
</reference>
<feature type="chain" id="PRO_5046660580" evidence="1">
    <location>
        <begin position="19"/>
        <end position="256"/>
    </location>
</feature>
<sequence length="256" mass="27425">MALCAMLVALLPASPVAAQLRVRVEGAVAKAQTLSLPDRSHLSDAALAAQVLPQAYSLGAAWLRFSQLKPQTGLKAGVLFDLTSLGSQALLHQQNELATLAADLHDWIEAMPVTGRTPAMLDPRAVEITPDANMGMADSDRLYYPLRPSTVRIVGAVQQRCELPLQPLQDARLYLASCTLSPLADPDWIYVIEPDGRVFRQGIALWNRSPALSLAPGAMVYVPIREGRAATVDPQLNHDLAAFLATQILPGPGGTP</sequence>
<evidence type="ECO:0000259" key="2">
    <source>
        <dbReference type="Pfam" id="PF06251"/>
    </source>
</evidence>
<evidence type="ECO:0000313" key="5">
    <source>
        <dbReference type="Proteomes" id="UP001430149"/>
    </source>
</evidence>
<keyword evidence="5" id="KW-1185">Reference proteome</keyword>
<feature type="signal peptide" evidence="1">
    <location>
        <begin position="1"/>
        <end position="18"/>
    </location>
</feature>
<protein>
    <submittedName>
        <fullName evidence="4">Capsule biosynthesis GfcC family protein</fullName>
    </submittedName>
</protein>
<feature type="domain" description="Capsule biosynthesis GfcC-like N-terminal" evidence="3">
    <location>
        <begin position="30"/>
        <end position="136"/>
    </location>
</feature>
<keyword evidence="1" id="KW-0732">Signal</keyword>
<dbReference type="EMBL" id="JADIKE010000019">
    <property type="protein sequence ID" value="MBM7123999.1"/>
    <property type="molecule type" value="Genomic_DNA"/>
</dbReference>
<evidence type="ECO:0000313" key="4">
    <source>
        <dbReference type="EMBL" id="MBM7123999.1"/>
    </source>
</evidence>
<dbReference type="InterPro" id="IPR010425">
    <property type="entry name" value="Caps_synth_GfcC-like_C"/>
</dbReference>
<evidence type="ECO:0000259" key="3">
    <source>
        <dbReference type="Pfam" id="PF20616"/>
    </source>
</evidence>
<gene>
    <name evidence="4" type="ORF">ISP19_01285</name>
</gene>
<comment type="caution">
    <text evidence="4">The sequence shown here is derived from an EMBL/GenBank/DDBJ whole genome shotgun (WGS) entry which is preliminary data.</text>
</comment>
<feature type="domain" description="Capsule biosynthesis GfcC-like C-terminal" evidence="2">
    <location>
        <begin position="161"/>
        <end position="248"/>
    </location>
</feature>
<proteinExistence type="predicted"/>
<dbReference type="Gene3D" id="3.10.560.10">
    <property type="entry name" value="Outer membrane lipoprotein wza domain like"/>
    <property type="match status" value="1"/>
</dbReference>
<accession>A0ABS2JYQ6</accession>
<organism evidence="4 5">
    <name type="scientific">Dyella flava</name>
    <dbReference type="NCBI Taxonomy" id="1920170"/>
    <lineage>
        <taxon>Bacteria</taxon>
        <taxon>Pseudomonadati</taxon>
        <taxon>Pseudomonadota</taxon>
        <taxon>Gammaproteobacteria</taxon>
        <taxon>Lysobacterales</taxon>
        <taxon>Rhodanobacteraceae</taxon>
        <taxon>Dyella</taxon>
    </lineage>
</organism>
<evidence type="ECO:0000256" key="1">
    <source>
        <dbReference type="SAM" id="SignalP"/>
    </source>
</evidence>
<dbReference type="Proteomes" id="UP001430149">
    <property type="component" value="Unassembled WGS sequence"/>
</dbReference>